<name>A0A8S0TTF6_OLEEU</name>
<dbReference type="AlphaFoldDB" id="A0A8S0TTF6"/>
<organism evidence="1 2">
    <name type="scientific">Olea europaea subsp. europaea</name>
    <dbReference type="NCBI Taxonomy" id="158383"/>
    <lineage>
        <taxon>Eukaryota</taxon>
        <taxon>Viridiplantae</taxon>
        <taxon>Streptophyta</taxon>
        <taxon>Embryophyta</taxon>
        <taxon>Tracheophyta</taxon>
        <taxon>Spermatophyta</taxon>
        <taxon>Magnoliopsida</taxon>
        <taxon>eudicotyledons</taxon>
        <taxon>Gunneridae</taxon>
        <taxon>Pentapetalae</taxon>
        <taxon>asterids</taxon>
        <taxon>lamiids</taxon>
        <taxon>Lamiales</taxon>
        <taxon>Oleaceae</taxon>
        <taxon>Oleeae</taxon>
        <taxon>Olea</taxon>
    </lineage>
</organism>
<dbReference type="EMBL" id="CACTIH010007314">
    <property type="protein sequence ID" value="CAA3009214.1"/>
    <property type="molecule type" value="Genomic_DNA"/>
</dbReference>
<dbReference type="Proteomes" id="UP000594638">
    <property type="component" value="Unassembled WGS sequence"/>
</dbReference>
<comment type="caution">
    <text evidence="1">The sequence shown here is derived from an EMBL/GenBank/DDBJ whole genome shotgun (WGS) entry which is preliminary data.</text>
</comment>
<gene>
    <name evidence="1" type="ORF">OLEA9_A097165</name>
</gene>
<evidence type="ECO:0000313" key="1">
    <source>
        <dbReference type="EMBL" id="CAA3009214.1"/>
    </source>
</evidence>
<reference evidence="1 2" key="1">
    <citation type="submission" date="2019-12" db="EMBL/GenBank/DDBJ databases">
        <authorList>
            <person name="Alioto T."/>
            <person name="Alioto T."/>
            <person name="Gomez Garrido J."/>
        </authorList>
    </citation>
    <scope>NUCLEOTIDE SEQUENCE [LARGE SCALE GENOMIC DNA]</scope>
</reference>
<dbReference type="Gramene" id="OE9A097165T1">
    <property type="protein sequence ID" value="OE9A097165C1"/>
    <property type="gene ID" value="OE9A097165"/>
</dbReference>
<protein>
    <submittedName>
        <fullName evidence="1">Uncharacterized protein</fullName>
    </submittedName>
</protein>
<keyword evidence="2" id="KW-1185">Reference proteome</keyword>
<sequence>MNRTRVLDKLHYLSLLGSLGGPILIFIKPESKYIDLAAVHTMTEDVNMYNLTAAANMYNLNEVFHIMAALFSKKIYEDTQDDSNFVDSENDLEDEDDTLYEKNVTDGIEMGLDATIKLKMNGKRATIWKWNIRWKSY</sequence>
<evidence type="ECO:0000313" key="2">
    <source>
        <dbReference type="Proteomes" id="UP000594638"/>
    </source>
</evidence>
<proteinExistence type="predicted"/>
<accession>A0A8S0TTF6</accession>